<keyword evidence="2" id="KW-1185">Reference proteome</keyword>
<proteinExistence type="predicted"/>
<reference evidence="1" key="1">
    <citation type="journal article" date="2014" name="Int. J. Syst. Evol. Microbiol.">
        <title>Complete genome sequence of Corynebacterium casei LMG S-19264T (=DSM 44701T), isolated from a smear-ripened cheese.</title>
        <authorList>
            <consortium name="US DOE Joint Genome Institute (JGI-PGF)"/>
            <person name="Walter F."/>
            <person name="Albersmeier A."/>
            <person name="Kalinowski J."/>
            <person name="Ruckert C."/>
        </authorList>
    </citation>
    <scope>NUCLEOTIDE SEQUENCE</scope>
    <source>
        <strain evidence="1">CGMCC 4.7278</strain>
    </source>
</reference>
<dbReference type="RefSeq" id="WP_188831226.1">
    <property type="nucleotide sequence ID" value="NZ_BMMW01000007.1"/>
</dbReference>
<accession>A0A917QUJ4</accession>
<reference evidence="1" key="2">
    <citation type="submission" date="2020-09" db="EMBL/GenBank/DDBJ databases">
        <authorList>
            <person name="Sun Q."/>
            <person name="Zhou Y."/>
        </authorList>
    </citation>
    <scope>NUCLEOTIDE SEQUENCE</scope>
    <source>
        <strain evidence="1">CGMCC 4.7278</strain>
    </source>
</reference>
<dbReference type="Proteomes" id="UP000612956">
    <property type="component" value="Unassembled WGS sequence"/>
</dbReference>
<dbReference type="EMBL" id="BMMW01000007">
    <property type="protein sequence ID" value="GGK69205.1"/>
    <property type="molecule type" value="Genomic_DNA"/>
</dbReference>
<dbReference type="AlphaFoldDB" id="A0A917QUJ4"/>
<protein>
    <submittedName>
        <fullName evidence="1">Uncharacterized protein</fullName>
    </submittedName>
</protein>
<evidence type="ECO:0000313" key="2">
    <source>
        <dbReference type="Proteomes" id="UP000612956"/>
    </source>
</evidence>
<organism evidence="1 2">
    <name type="scientific">Nocardia camponoti</name>
    <dbReference type="NCBI Taxonomy" id="1616106"/>
    <lineage>
        <taxon>Bacteria</taxon>
        <taxon>Bacillati</taxon>
        <taxon>Actinomycetota</taxon>
        <taxon>Actinomycetes</taxon>
        <taxon>Mycobacteriales</taxon>
        <taxon>Nocardiaceae</taxon>
        <taxon>Nocardia</taxon>
    </lineage>
</organism>
<sequence length="177" mass="19291">MVTDEDERRELALSQLDSVVERRMRVDDELLDAMAYALECKATRNEVARRVPVLSRPTVLSVLNLIDLKDEVNRALAEAGIPVPTSDGTEAVWLFIVSKPRRGLTIQHDSNTLEDGGEPGSPGRRAAAERVAGKVVPVLYDAGFELAAGKLRLTRDDAATAFGDPESTLWVLPAQKA</sequence>
<gene>
    <name evidence="1" type="ORF">GCM10011591_46660</name>
</gene>
<comment type="caution">
    <text evidence="1">The sequence shown here is derived from an EMBL/GenBank/DDBJ whole genome shotgun (WGS) entry which is preliminary data.</text>
</comment>
<name>A0A917QUJ4_9NOCA</name>
<evidence type="ECO:0000313" key="1">
    <source>
        <dbReference type="EMBL" id="GGK69205.1"/>
    </source>
</evidence>